<evidence type="ECO:0000256" key="4">
    <source>
        <dbReference type="ARBA" id="ARBA00013194"/>
    </source>
</evidence>
<accession>A0A1H5WBB8</accession>
<sequence length="204" mass="22507">MDKVQNKFMSVVYQLYTVTDGENTLEEQTGDDRPFEFITGFGVALDAFEQQVMKQEKGSAFDFILQPAEAFGEYDPEGVHKLKRDVFMINGHFDHENIFEGAVITLMDNEDHQFMAKVKKVEEDGVTIDTNHPLAGKTLNFKGTVIENRDATEEEVQHLIKHLTGGCSGCGHHHGEGECGGCGEDGCGGHHHDHGEGCGCGHCH</sequence>
<evidence type="ECO:0000313" key="14">
    <source>
        <dbReference type="Proteomes" id="UP000236735"/>
    </source>
</evidence>
<evidence type="ECO:0000256" key="1">
    <source>
        <dbReference type="ARBA" id="ARBA00000971"/>
    </source>
</evidence>
<comment type="subcellular location">
    <subcellularLocation>
        <location evidence="2">Cytoplasm</location>
    </subcellularLocation>
</comment>
<dbReference type="EC" id="5.2.1.8" evidence="4"/>
<dbReference type="GO" id="GO:0042026">
    <property type="term" value="P:protein refolding"/>
    <property type="evidence" value="ECO:0007669"/>
    <property type="project" value="UniProtKB-ARBA"/>
</dbReference>
<evidence type="ECO:0000259" key="12">
    <source>
        <dbReference type="Pfam" id="PF00254"/>
    </source>
</evidence>
<keyword evidence="8 13" id="KW-0413">Isomerase</keyword>
<dbReference type="EMBL" id="FNUV01000006">
    <property type="protein sequence ID" value="SEF96735.1"/>
    <property type="molecule type" value="Genomic_DNA"/>
</dbReference>
<evidence type="ECO:0000256" key="5">
    <source>
        <dbReference type="ARBA" id="ARBA00022490"/>
    </source>
</evidence>
<keyword evidence="7" id="KW-0143">Chaperone</keyword>
<dbReference type="RefSeq" id="WP_091768201.1">
    <property type="nucleotide sequence ID" value="NZ_FNUV01000006.1"/>
</dbReference>
<dbReference type="AlphaFoldDB" id="A0A1H5WBB8"/>
<dbReference type="GO" id="GO:0003755">
    <property type="term" value="F:peptidyl-prolyl cis-trans isomerase activity"/>
    <property type="evidence" value="ECO:0007669"/>
    <property type="project" value="UniProtKB-KW"/>
</dbReference>
<evidence type="ECO:0000256" key="3">
    <source>
        <dbReference type="ARBA" id="ARBA00006577"/>
    </source>
</evidence>
<keyword evidence="6" id="KW-0697">Rotamase</keyword>
<dbReference type="PANTHER" id="PTHR47861:SF3">
    <property type="entry name" value="FKBP-TYPE PEPTIDYL-PROLYL CIS-TRANS ISOMERASE SLYD"/>
    <property type="match status" value="1"/>
</dbReference>
<evidence type="ECO:0000256" key="7">
    <source>
        <dbReference type="ARBA" id="ARBA00023186"/>
    </source>
</evidence>
<evidence type="ECO:0000313" key="13">
    <source>
        <dbReference type="EMBL" id="SEF96735.1"/>
    </source>
</evidence>
<dbReference type="InterPro" id="IPR001179">
    <property type="entry name" value="PPIase_FKBP_dom"/>
</dbReference>
<dbReference type="Pfam" id="PF00254">
    <property type="entry name" value="FKBP_C"/>
    <property type="match status" value="1"/>
</dbReference>
<reference evidence="13 14" key="1">
    <citation type="submission" date="2016-10" db="EMBL/GenBank/DDBJ databases">
        <authorList>
            <person name="de Groot N.N."/>
        </authorList>
    </citation>
    <scope>NUCLEOTIDE SEQUENCE [LARGE SCALE GENOMIC DNA]</scope>
    <source>
        <strain evidence="13 14">AR32</strain>
    </source>
</reference>
<comment type="similarity">
    <text evidence="3">Belongs to the FKBP-type PPIase family.</text>
</comment>
<dbReference type="InterPro" id="IPR046357">
    <property type="entry name" value="PPIase_dom_sf"/>
</dbReference>
<dbReference type="GO" id="GO:0005737">
    <property type="term" value="C:cytoplasm"/>
    <property type="evidence" value="ECO:0007669"/>
    <property type="project" value="UniProtKB-SubCell"/>
</dbReference>
<dbReference type="Gene3D" id="3.10.50.40">
    <property type="match status" value="1"/>
</dbReference>
<evidence type="ECO:0000256" key="6">
    <source>
        <dbReference type="ARBA" id="ARBA00023110"/>
    </source>
</evidence>
<proteinExistence type="inferred from homology"/>
<comment type="catalytic activity">
    <reaction evidence="1">
        <text>[protein]-peptidylproline (omega=180) = [protein]-peptidylproline (omega=0)</text>
        <dbReference type="Rhea" id="RHEA:16237"/>
        <dbReference type="Rhea" id="RHEA-COMP:10747"/>
        <dbReference type="Rhea" id="RHEA-COMP:10748"/>
        <dbReference type="ChEBI" id="CHEBI:83833"/>
        <dbReference type="ChEBI" id="CHEBI:83834"/>
        <dbReference type="EC" id="5.2.1.8"/>
    </reaction>
</comment>
<keyword evidence="5" id="KW-0963">Cytoplasm</keyword>
<dbReference type="SUPFAM" id="SSF54534">
    <property type="entry name" value="FKBP-like"/>
    <property type="match status" value="1"/>
</dbReference>
<evidence type="ECO:0000256" key="9">
    <source>
        <dbReference type="ARBA" id="ARBA00037071"/>
    </source>
</evidence>
<gene>
    <name evidence="13" type="ORF">SAMN05216354_2247</name>
</gene>
<dbReference type="Gene3D" id="2.40.10.330">
    <property type="match status" value="1"/>
</dbReference>
<protein>
    <recommendedName>
        <fullName evidence="10">FKBP-type peptidyl-prolyl cis-trans isomerase SlyD</fullName>
        <ecNumber evidence="4">5.2.1.8</ecNumber>
    </recommendedName>
    <alternativeName>
        <fullName evidence="11">Metallochaperone SlyD</fullName>
    </alternativeName>
</protein>
<dbReference type="InterPro" id="IPR048261">
    <property type="entry name" value="SlpA/SlyD-like_ins_sf"/>
</dbReference>
<evidence type="ECO:0000256" key="11">
    <source>
        <dbReference type="ARBA" id="ARBA00042772"/>
    </source>
</evidence>
<organism evidence="13 14">
    <name type="scientific">Xylanibacter ruminicola</name>
    <name type="common">Prevotella ruminicola</name>
    <dbReference type="NCBI Taxonomy" id="839"/>
    <lineage>
        <taxon>Bacteria</taxon>
        <taxon>Pseudomonadati</taxon>
        <taxon>Bacteroidota</taxon>
        <taxon>Bacteroidia</taxon>
        <taxon>Bacteroidales</taxon>
        <taxon>Prevotellaceae</taxon>
        <taxon>Xylanibacter</taxon>
    </lineage>
</organism>
<feature type="domain" description="PPIase FKBP-type" evidence="12">
    <location>
        <begin position="7"/>
        <end position="78"/>
    </location>
</feature>
<comment type="function">
    <text evidence="9">Also involved in hydrogenase metallocenter assembly, probably by participating in the nickel insertion step. This function in hydrogenase biosynthesis requires chaperone activity and the presence of the metal-binding domain, but not PPIase activity.</text>
</comment>
<dbReference type="PANTHER" id="PTHR47861">
    <property type="entry name" value="FKBP-TYPE PEPTIDYL-PROLYL CIS-TRANS ISOMERASE SLYD"/>
    <property type="match status" value="1"/>
</dbReference>
<evidence type="ECO:0000256" key="8">
    <source>
        <dbReference type="ARBA" id="ARBA00023235"/>
    </source>
</evidence>
<name>A0A1H5WBB8_XYLRU</name>
<dbReference type="Proteomes" id="UP000236735">
    <property type="component" value="Unassembled WGS sequence"/>
</dbReference>
<evidence type="ECO:0000256" key="10">
    <source>
        <dbReference type="ARBA" id="ARBA00040015"/>
    </source>
</evidence>
<evidence type="ECO:0000256" key="2">
    <source>
        <dbReference type="ARBA" id="ARBA00004496"/>
    </source>
</evidence>